<accession>A0AAU9J391</accession>
<evidence type="ECO:0000256" key="1">
    <source>
        <dbReference type="SAM" id="Phobius"/>
    </source>
</evidence>
<keyword evidence="1" id="KW-0472">Membrane</keyword>
<dbReference type="PANTHER" id="PTHR11161:SF0">
    <property type="entry name" value="O-ACYLTRANSFERASE LIKE PROTEIN"/>
    <property type="match status" value="1"/>
</dbReference>
<dbReference type="AlphaFoldDB" id="A0AAU9J391"/>
<keyword evidence="1" id="KW-1133">Transmembrane helix</keyword>
<feature type="transmembrane region" description="Helical" evidence="1">
    <location>
        <begin position="474"/>
        <end position="493"/>
    </location>
</feature>
<dbReference type="EMBL" id="CAJZBQ010000013">
    <property type="protein sequence ID" value="CAG9315129.1"/>
    <property type="molecule type" value="Genomic_DNA"/>
</dbReference>
<feature type="transmembrane region" description="Helical" evidence="1">
    <location>
        <begin position="591"/>
        <end position="609"/>
    </location>
</feature>
<keyword evidence="5" id="KW-1185">Reference proteome</keyword>
<feature type="transmembrane region" description="Helical" evidence="1">
    <location>
        <begin position="350"/>
        <end position="370"/>
    </location>
</feature>
<feature type="transmembrane region" description="Helical" evidence="1">
    <location>
        <begin position="557"/>
        <end position="576"/>
    </location>
</feature>
<evidence type="ECO:0000259" key="3">
    <source>
        <dbReference type="Pfam" id="PF01757"/>
    </source>
</evidence>
<evidence type="ECO:0000313" key="4">
    <source>
        <dbReference type="EMBL" id="CAG9315129.1"/>
    </source>
</evidence>
<feature type="transmembrane region" description="Helical" evidence="1">
    <location>
        <begin position="290"/>
        <end position="309"/>
    </location>
</feature>
<feature type="transmembrane region" description="Helical" evidence="1">
    <location>
        <begin position="127"/>
        <end position="149"/>
    </location>
</feature>
<evidence type="ECO:0000313" key="5">
    <source>
        <dbReference type="Proteomes" id="UP001162131"/>
    </source>
</evidence>
<feature type="domain" description="Acyltransferase 3" evidence="3">
    <location>
        <begin position="198"/>
        <end position="606"/>
    </location>
</feature>
<keyword evidence="1" id="KW-0812">Transmembrane</keyword>
<dbReference type="Pfam" id="PF01757">
    <property type="entry name" value="Acyl_transf_3"/>
    <property type="match status" value="1"/>
</dbReference>
<feature type="transmembrane region" description="Helical" evidence="1">
    <location>
        <begin position="419"/>
        <end position="443"/>
    </location>
</feature>
<sequence>MKGALLLAWIIVSLANQKCMEAIEERFNQTMLTLFNKNNYPHSVEMFLFNGKGLNDLGHYRSCLRQNNNYFLLRHQTQGRIYMGLCVPQECSQSQTEQAVFSLLNYNPENSDFELSVQSGFDNPLSIAGWLTLTFLIAWVGFCIAASYLSKSSNDKLSDKNERQSTYNVILNCCSLSSNYARLVKQRVLKKGDNLSILDSLRFFMINWVIVGHAFTFYHFKVITNLMESPDIASQLWVAIMYGGYYSVDSFFFIGGLLTGYLILKTLEAKRGHLGVGGWKYLNIHRYLRIIPLYGFLMIFYNFVIISLGNGPLWSTTARLNNQCDSYWWTNFLFLNNFIPNGKGNGCFGVGWYLANDMQFFWLGQLLIILYYNAAKWLAWVINLLLVIAGLAIGISLAAENHFYVNVADPKMNVDLWFYWYYTKPYIRFLPYFLGVWIGFIYLRYYKNYVTKEEDTYPDPFCNGIIKIIRDTKFGAIISFLMGWITVLFFILIQKQVYNDITNSYIWTDGENAVFQGSCRLGYTIGLAMILLPLLFGRLRFVAKILSLSFWEPLGKLSFAVFLGHIGLLTAFYGNSEGSAILSGIYCFKDFIFLAAASWAFALFLFLFVEMPCARLEGLLWRKKA</sequence>
<dbReference type="GO" id="GO:0016747">
    <property type="term" value="F:acyltransferase activity, transferring groups other than amino-acyl groups"/>
    <property type="evidence" value="ECO:0007669"/>
    <property type="project" value="InterPro"/>
</dbReference>
<dbReference type="Proteomes" id="UP001162131">
    <property type="component" value="Unassembled WGS sequence"/>
</dbReference>
<feature type="transmembrane region" description="Helical" evidence="1">
    <location>
        <begin position="200"/>
        <end position="220"/>
    </location>
</feature>
<proteinExistence type="predicted"/>
<dbReference type="InterPro" id="IPR052728">
    <property type="entry name" value="O2_lipid_transport_reg"/>
</dbReference>
<feature type="transmembrane region" description="Helical" evidence="1">
    <location>
        <begin position="513"/>
        <end position="536"/>
    </location>
</feature>
<keyword evidence="2" id="KW-0732">Signal</keyword>
<dbReference type="PANTHER" id="PTHR11161">
    <property type="entry name" value="O-ACYLTRANSFERASE"/>
    <property type="match status" value="1"/>
</dbReference>
<dbReference type="InterPro" id="IPR002656">
    <property type="entry name" value="Acyl_transf_3_dom"/>
</dbReference>
<feature type="signal peptide" evidence="2">
    <location>
        <begin position="1"/>
        <end position="22"/>
    </location>
</feature>
<protein>
    <recommendedName>
        <fullName evidence="3">Acyltransferase 3 domain-containing protein</fullName>
    </recommendedName>
</protein>
<comment type="caution">
    <text evidence="4">The sequence shown here is derived from an EMBL/GenBank/DDBJ whole genome shotgun (WGS) entry which is preliminary data.</text>
</comment>
<feature type="chain" id="PRO_5043661641" description="Acyltransferase 3 domain-containing protein" evidence="2">
    <location>
        <begin position="23"/>
        <end position="625"/>
    </location>
</feature>
<gene>
    <name evidence="4" type="ORF">BSTOLATCC_MIC12903</name>
</gene>
<feature type="transmembrane region" description="Helical" evidence="1">
    <location>
        <begin position="240"/>
        <end position="264"/>
    </location>
</feature>
<organism evidence="4 5">
    <name type="scientific">Blepharisma stoltei</name>
    <dbReference type="NCBI Taxonomy" id="1481888"/>
    <lineage>
        <taxon>Eukaryota</taxon>
        <taxon>Sar</taxon>
        <taxon>Alveolata</taxon>
        <taxon>Ciliophora</taxon>
        <taxon>Postciliodesmatophora</taxon>
        <taxon>Heterotrichea</taxon>
        <taxon>Heterotrichida</taxon>
        <taxon>Blepharismidae</taxon>
        <taxon>Blepharisma</taxon>
    </lineage>
</organism>
<feature type="transmembrane region" description="Helical" evidence="1">
    <location>
        <begin position="377"/>
        <end position="399"/>
    </location>
</feature>
<reference evidence="4" key="1">
    <citation type="submission" date="2021-09" db="EMBL/GenBank/DDBJ databases">
        <authorList>
            <consortium name="AG Swart"/>
            <person name="Singh M."/>
            <person name="Singh A."/>
            <person name="Seah K."/>
            <person name="Emmerich C."/>
        </authorList>
    </citation>
    <scope>NUCLEOTIDE SEQUENCE</scope>
    <source>
        <strain evidence="4">ATCC30299</strain>
    </source>
</reference>
<evidence type="ECO:0000256" key="2">
    <source>
        <dbReference type="SAM" id="SignalP"/>
    </source>
</evidence>
<name>A0AAU9J391_9CILI</name>